<evidence type="ECO:0000259" key="5">
    <source>
        <dbReference type="PROSITE" id="PS51007"/>
    </source>
</evidence>
<evidence type="ECO:0000256" key="1">
    <source>
        <dbReference type="ARBA" id="ARBA00022617"/>
    </source>
</evidence>
<dbReference type="SUPFAM" id="SSF46626">
    <property type="entry name" value="Cytochrome c"/>
    <property type="match status" value="1"/>
</dbReference>
<keyword evidence="1 4" id="KW-0349">Heme</keyword>
<dbReference type="PIRSF" id="PIRSF028099">
    <property type="entry name" value="DUF1111"/>
    <property type="match status" value="1"/>
</dbReference>
<dbReference type="InterPro" id="IPR010538">
    <property type="entry name" value="DHOR"/>
</dbReference>
<keyword evidence="2 4" id="KW-0479">Metal-binding</keyword>
<dbReference type="Proteomes" id="UP001596020">
    <property type="component" value="Unassembled WGS sequence"/>
</dbReference>
<evidence type="ECO:0000256" key="2">
    <source>
        <dbReference type="ARBA" id="ARBA00022723"/>
    </source>
</evidence>
<keyword evidence="7" id="KW-1185">Reference proteome</keyword>
<evidence type="ECO:0000313" key="7">
    <source>
        <dbReference type="Proteomes" id="UP001596020"/>
    </source>
</evidence>
<keyword evidence="3 4" id="KW-0408">Iron</keyword>
<dbReference type="InterPro" id="IPR051395">
    <property type="entry name" value="Cytochrome_c_Peroxidase/MauG"/>
</dbReference>
<dbReference type="EMBL" id="JBHSGO010000196">
    <property type="protein sequence ID" value="MFC4666390.1"/>
    <property type="molecule type" value="Genomic_DNA"/>
</dbReference>
<feature type="domain" description="Cytochrome c" evidence="5">
    <location>
        <begin position="328"/>
        <end position="459"/>
    </location>
</feature>
<evidence type="ECO:0000256" key="4">
    <source>
        <dbReference type="PROSITE-ProRule" id="PRU00433"/>
    </source>
</evidence>
<reference evidence="7" key="1">
    <citation type="journal article" date="2019" name="Int. J. Syst. Evol. Microbiol.">
        <title>The Global Catalogue of Microorganisms (GCM) 10K type strain sequencing project: providing services to taxonomists for standard genome sequencing and annotation.</title>
        <authorList>
            <consortium name="The Broad Institute Genomics Platform"/>
            <consortium name="The Broad Institute Genome Sequencing Center for Infectious Disease"/>
            <person name="Wu L."/>
            <person name="Ma J."/>
        </authorList>
    </citation>
    <scope>NUCLEOTIDE SEQUENCE [LARGE SCALE GENOMIC DNA]</scope>
    <source>
        <strain evidence="7">CGMCC 4.7357</strain>
    </source>
</reference>
<evidence type="ECO:0000313" key="6">
    <source>
        <dbReference type="EMBL" id="MFC4666390.1"/>
    </source>
</evidence>
<dbReference type="PANTHER" id="PTHR30600:SF4">
    <property type="entry name" value="CYTOCHROME C DOMAIN-CONTAINING PROTEIN"/>
    <property type="match status" value="1"/>
</dbReference>
<comment type="caution">
    <text evidence="6">The sequence shown here is derived from an EMBL/GenBank/DDBJ whole genome shotgun (WGS) entry which is preliminary data.</text>
</comment>
<dbReference type="Gene3D" id="1.10.760.10">
    <property type="entry name" value="Cytochrome c-like domain"/>
    <property type="match status" value="1"/>
</dbReference>
<sequence length="459" mass="50460">MERLIYPLSALALLFSVSCSEDTPEPPLADYNISNYYSGGEGTIFLQSSHAFSQPIGGLSKQEEDVHTDGDALFDAIFVTAGNKVNSGIGPLYNNNSCNACHPNDGRAIFPKDLNTTTGFFLRISSGNDPIMGPIDAKGFGGQLQQMAVPGLKPEVKFRVQYSPRVETFADGTKVVLQKPTYSVYDPYIPLPASYELSPRLAMPVIGLGLLEYIPESEILSYADPSDKNGDEISGRPNYVWNAEHKRTELGRFGWKANTSTVREQTAGAMANDMGLSNPIFPVEPCRNQSNGDDGKYNGIEISPSQLDAVEFYCQTLGVPARRNIKDNGVRRGEYLFTELGCALCHIPTMKTGSGKIKALSNQTIHAYTDMLLHDMGDGLADNRSDFLATGNEWKTRPLWGIGLTVTVNNHENYLHDGRAKTLEEAILWHGGEARTAKDKYKALSKTDRNNLIKFLRSL</sequence>
<dbReference type="Pfam" id="PF06537">
    <property type="entry name" value="DHOR"/>
    <property type="match status" value="1"/>
</dbReference>
<evidence type="ECO:0000256" key="3">
    <source>
        <dbReference type="ARBA" id="ARBA00023004"/>
    </source>
</evidence>
<dbReference type="InterPro" id="IPR036909">
    <property type="entry name" value="Cyt_c-like_dom_sf"/>
</dbReference>
<dbReference type="PROSITE" id="PS51257">
    <property type="entry name" value="PROKAR_LIPOPROTEIN"/>
    <property type="match status" value="1"/>
</dbReference>
<dbReference type="PANTHER" id="PTHR30600">
    <property type="entry name" value="CYTOCHROME C PEROXIDASE-RELATED"/>
    <property type="match status" value="1"/>
</dbReference>
<proteinExistence type="predicted"/>
<dbReference type="PROSITE" id="PS51007">
    <property type="entry name" value="CYTC"/>
    <property type="match status" value="1"/>
</dbReference>
<protein>
    <submittedName>
        <fullName evidence="6">Di-heme oxidoredictase family protein</fullName>
    </submittedName>
</protein>
<dbReference type="InterPro" id="IPR009056">
    <property type="entry name" value="Cyt_c-like_dom"/>
</dbReference>
<organism evidence="6 7">
    <name type="scientific">Falsiporphyromonas endometrii</name>
    <dbReference type="NCBI Taxonomy" id="1387297"/>
    <lineage>
        <taxon>Bacteria</taxon>
        <taxon>Pseudomonadati</taxon>
        <taxon>Bacteroidota</taxon>
        <taxon>Bacteroidia</taxon>
        <taxon>Bacteroidales</taxon>
        <taxon>Porphyromonadaceae</taxon>
        <taxon>Falsiporphyromonas</taxon>
    </lineage>
</organism>
<gene>
    <name evidence="6" type="ORF">ACFO3G_07250</name>
</gene>
<name>A0ABV9K869_9PORP</name>
<dbReference type="RefSeq" id="WP_380079414.1">
    <property type="nucleotide sequence ID" value="NZ_JBHSGO010000196.1"/>
</dbReference>
<accession>A0ABV9K869</accession>